<keyword evidence="5" id="KW-0830">Ubiquinone</keyword>
<dbReference type="InterPro" id="IPR052356">
    <property type="entry name" value="Thiol_S-MT"/>
</dbReference>
<dbReference type="InterPro" id="IPR029063">
    <property type="entry name" value="SAM-dependent_MTases_sf"/>
</dbReference>
<accession>A0A1N7F285</accession>
<name>A0A1N7F285_9ACTN</name>
<protein>
    <submittedName>
        <fullName evidence="5">Ubiquinone/menaquinone biosynthesis C-methylase UbiE</fullName>
    </submittedName>
</protein>
<dbReference type="AlphaFoldDB" id="A0A1N7F285"/>
<dbReference type="SUPFAM" id="SSF53335">
    <property type="entry name" value="S-adenosyl-L-methionine-dependent methyltransferases"/>
    <property type="match status" value="1"/>
</dbReference>
<dbReference type="Pfam" id="PF08241">
    <property type="entry name" value="Methyltransf_11"/>
    <property type="match status" value="1"/>
</dbReference>
<evidence type="ECO:0000313" key="6">
    <source>
        <dbReference type="Proteomes" id="UP000186096"/>
    </source>
</evidence>
<gene>
    <name evidence="5" type="ORF">SAMN05421833_12072</name>
</gene>
<dbReference type="GO" id="GO:0008757">
    <property type="term" value="F:S-adenosylmethionine-dependent methyltransferase activity"/>
    <property type="evidence" value="ECO:0007669"/>
    <property type="project" value="InterPro"/>
</dbReference>
<reference evidence="6" key="1">
    <citation type="submission" date="2017-01" db="EMBL/GenBank/DDBJ databases">
        <authorList>
            <person name="Varghese N."/>
            <person name="Submissions S."/>
        </authorList>
    </citation>
    <scope>NUCLEOTIDE SEQUENCE [LARGE SCALE GENOMIC DNA]</scope>
    <source>
        <strain evidence="6">ATCC 12950</strain>
    </source>
</reference>
<dbReference type="PROSITE" id="PS01184">
    <property type="entry name" value="UBIE_2"/>
    <property type="match status" value="1"/>
</dbReference>
<evidence type="ECO:0000259" key="4">
    <source>
        <dbReference type="Pfam" id="PF08241"/>
    </source>
</evidence>
<dbReference type="RefSeq" id="WP_030508760.1">
    <property type="nucleotide sequence ID" value="NZ_FTNI01000020.1"/>
</dbReference>
<keyword evidence="3" id="KW-0949">S-adenosyl-L-methionine</keyword>
<dbReference type="InterPro" id="IPR023576">
    <property type="entry name" value="UbiE/COQ5_MeTrFase_CS"/>
</dbReference>
<keyword evidence="1 5" id="KW-0489">Methyltransferase</keyword>
<dbReference type="Proteomes" id="UP000186096">
    <property type="component" value="Unassembled WGS sequence"/>
</dbReference>
<evidence type="ECO:0000256" key="1">
    <source>
        <dbReference type="ARBA" id="ARBA00022603"/>
    </source>
</evidence>
<dbReference type="Gene3D" id="3.40.50.150">
    <property type="entry name" value="Vaccinia Virus protein VP39"/>
    <property type="match status" value="1"/>
</dbReference>
<evidence type="ECO:0000256" key="2">
    <source>
        <dbReference type="ARBA" id="ARBA00022679"/>
    </source>
</evidence>
<dbReference type="CDD" id="cd02440">
    <property type="entry name" value="AdoMet_MTases"/>
    <property type="match status" value="1"/>
</dbReference>
<dbReference type="EMBL" id="FTNI01000020">
    <property type="protein sequence ID" value="SIR94416.1"/>
    <property type="molecule type" value="Genomic_DNA"/>
</dbReference>
<dbReference type="InterPro" id="IPR013216">
    <property type="entry name" value="Methyltransf_11"/>
</dbReference>
<dbReference type="GO" id="GO:0032259">
    <property type="term" value="P:methylation"/>
    <property type="evidence" value="ECO:0007669"/>
    <property type="project" value="UniProtKB-KW"/>
</dbReference>
<proteinExistence type="predicted"/>
<organism evidence="5 6">
    <name type="scientific">Microbispora rosea</name>
    <dbReference type="NCBI Taxonomy" id="58117"/>
    <lineage>
        <taxon>Bacteria</taxon>
        <taxon>Bacillati</taxon>
        <taxon>Actinomycetota</taxon>
        <taxon>Actinomycetes</taxon>
        <taxon>Streptosporangiales</taxon>
        <taxon>Streptosporangiaceae</taxon>
        <taxon>Microbispora</taxon>
    </lineage>
</organism>
<keyword evidence="6" id="KW-1185">Reference proteome</keyword>
<feature type="domain" description="Methyltransferase type 11" evidence="4">
    <location>
        <begin position="49"/>
        <end position="144"/>
    </location>
</feature>
<dbReference type="PANTHER" id="PTHR45036">
    <property type="entry name" value="METHYLTRANSFERASE LIKE 7B"/>
    <property type="match status" value="1"/>
</dbReference>
<evidence type="ECO:0000256" key="3">
    <source>
        <dbReference type="ARBA" id="ARBA00022691"/>
    </source>
</evidence>
<evidence type="ECO:0000313" key="5">
    <source>
        <dbReference type="EMBL" id="SIR94416.1"/>
    </source>
</evidence>
<sequence>MRTITNADVRRVFDRLADRYDSQMQAWERRLFPGSREWAVGQARGHVVEMAVGTGLNLPLYDAGTTVVGIELSERMLELARRRVAQAGLGERVELRQGDVQRLDLPDGVADTVVSTFTMCTIPDPRAAAREAYRVLKPGGRFVLAEHGPSSNPVVRAGMRLLEPLSVRFEADYLTRDPRPYLEQAGFAIESVARATSGISFRVLAVRP</sequence>
<keyword evidence="2" id="KW-0808">Transferase</keyword>
<dbReference type="OrthoDB" id="65624at2"/>
<dbReference type="STRING" id="58117.SAMN05421833_12072"/>
<dbReference type="PANTHER" id="PTHR45036:SF1">
    <property type="entry name" value="METHYLTRANSFERASE LIKE 7A"/>
    <property type="match status" value="1"/>
</dbReference>